<proteinExistence type="predicted"/>
<dbReference type="Pfam" id="PF03372">
    <property type="entry name" value="Exo_endo_phos"/>
    <property type="match status" value="1"/>
</dbReference>
<organism evidence="2 3">
    <name type="scientific">Nocardioides vastitatis</name>
    <dbReference type="NCBI Taxonomy" id="2568655"/>
    <lineage>
        <taxon>Bacteria</taxon>
        <taxon>Bacillati</taxon>
        <taxon>Actinomycetota</taxon>
        <taxon>Actinomycetes</taxon>
        <taxon>Propionibacteriales</taxon>
        <taxon>Nocardioidaceae</taxon>
        <taxon>Nocardioides</taxon>
    </lineage>
</organism>
<accession>A0ABW0ZIW1</accession>
<gene>
    <name evidence="2" type="ORF">ACFPQB_11185</name>
</gene>
<feature type="domain" description="Endonuclease/exonuclease/phosphatase" evidence="1">
    <location>
        <begin position="13"/>
        <end position="211"/>
    </location>
</feature>
<sequence length="228" mass="24414">MTAAPAGRHWRIGTWNLAGASTPAHKDVLDDMACDVLLLTEVRTDLTLDGYERHTTSALMGPTKYWSAIYSREPLELLPDPHPASAAARIGGVTMCASVMPWTLAAELWPWGPASHGERMRHTTDALASVLGSGPVVWGGDLNQPLTGNIAGFARAAQAVLIEELDRHGLQVPTRDLPGKNGQAAIDHIAAPRDWRVLDAGRIPVASLSDHDAYWVATVRKGFSGGFG</sequence>
<evidence type="ECO:0000313" key="2">
    <source>
        <dbReference type="EMBL" id="MFC5729481.1"/>
    </source>
</evidence>
<dbReference type="Proteomes" id="UP001596072">
    <property type="component" value="Unassembled WGS sequence"/>
</dbReference>
<keyword evidence="2" id="KW-0255">Endonuclease</keyword>
<reference evidence="3" key="1">
    <citation type="journal article" date="2019" name="Int. J. Syst. Evol. Microbiol.">
        <title>The Global Catalogue of Microorganisms (GCM) 10K type strain sequencing project: providing services to taxonomists for standard genome sequencing and annotation.</title>
        <authorList>
            <consortium name="The Broad Institute Genomics Platform"/>
            <consortium name="The Broad Institute Genome Sequencing Center for Infectious Disease"/>
            <person name="Wu L."/>
            <person name="Ma J."/>
        </authorList>
    </citation>
    <scope>NUCLEOTIDE SEQUENCE [LARGE SCALE GENOMIC DNA]</scope>
    <source>
        <strain evidence="3">YIM 94188</strain>
    </source>
</reference>
<keyword evidence="3" id="KW-1185">Reference proteome</keyword>
<dbReference type="RefSeq" id="WP_168798250.1">
    <property type="nucleotide sequence ID" value="NZ_JBHSNS010000004.1"/>
</dbReference>
<dbReference type="InterPro" id="IPR005135">
    <property type="entry name" value="Endo/exonuclease/phosphatase"/>
</dbReference>
<evidence type="ECO:0000259" key="1">
    <source>
        <dbReference type="Pfam" id="PF03372"/>
    </source>
</evidence>
<comment type="caution">
    <text evidence="2">The sequence shown here is derived from an EMBL/GenBank/DDBJ whole genome shotgun (WGS) entry which is preliminary data.</text>
</comment>
<dbReference type="EMBL" id="JBHSNS010000004">
    <property type="protein sequence ID" value="MFC5729481.1"/>
    <property type="molecule type" value="Genomic_DNA"/>
</dbReference>
<dbReference type="SUPFAM" id="SSF56219">
    <property type="entry name" value="DNase I-like"/>
    <property type="match status" value="1"/>
</dbReference>
<evidence type="ECO:0000313" key="3">
    <source>
        <dbReference type="Proteomes" id="UP001596072"/>
    </source>
</evidence>
<keyword evidence="2" id="KW-0540">Nuclease</keyword>
<keyword evidence="2" id="KW-0378">Hydrolase</keyword>
<name>A0ABW0ZIW1_9ACTN</name>
<dbReference type="InterPro" id="IPR036691">
    <property type="entry name" value="Endo/exonu/phosph_ase_sf"/>
</dbReference>
<protein>
    <submittedName>
        <fullName evidence="2">Endonuclease/exonuclease/phosphatase family protein</fullName>
    </submittedName>
</protein>
<dbReference type="GO" id="GO:0004519">
    <property type="term" value="F:endonuclease activity"/>
    <property type="evidence" value="ECO:0007669"/>
    <property type="project" value="UniProtKB-KW"/>
</dbReference>
<dbReference type="Gene3D" id="3.60.10.10">
    <property type="entry name" value="Endonuclease/exonuclease/phosphatase"/>
    <property type="match status" value="1"/>
</dbReference>